<dbReference type="Proteomes" id="UP001237642">
    <property type="component" value="Unassembled WGS sequence"/>
</dbReference>
<reference evidence="1" key="2">
    <citation type="submission" date="2023-05" db="EMBL/GenBank/DDBJ databases">
        <authorList>
            <person name="Schelkunov M.I."/>
        </authorList>
    </citation>
    <scope>NUCLEOTIDE SEQUENCE</scope>
    <source>
        <strain evidence="1">Hsosn_3</strain>
        <tissue evidence="1">Leaf</tissue>
    </source>
</reference>
<gene>
    <name evidence="1" type="ORF">POM88_041196</name>
</gene>
<evidence type="ECO:0000313" key="2">
    <source>
        <dbReference type="Proteomes" id="UP001237642"/>
    </source>
</evidence>
<dbReference type="AlphaFoldDB" id="A0AAD8HGA2"/>
<dbReference type="PANTHER" id="PTHR31903">
    <property type="entry name" value="F12F1.11-RELATED"/>
    <property type="match status" value="1"/>
</dbReference>
<comment type="caution">
    <text evidence="1">The sequence shown here is derived from an EMBL/GenBank/DDBJ whole genome shotgun (WGS) entry which is preliminary data.</text>
</comment>
<name>A0AAD8HGA2_9APIA</name>
<proteinExistence type="predicted"/>
<dbReference type="EMBL" id="JAUIZM010000009">
    <property type="protein sequence ID" value="KAK1365635.1"/>
    <property type="molecule type" value="Genomic_DNA"/>
</dbReference>
<evidence type="ECO:0000313" key="1">
    <source>
        <dbReference type="EMBL" id="KAK1365635.1"/>
    </source>
</evidence>
<keyword evidence="2" id="KW-1185">Reference proteome</keyword>
<organism evidence="1 2">
    <name type="scientific">Heracleum sosnowskyi</name>
    <dbReference type="NCBI Taxonomy" id="360622"/>
    <lineage>
        <taxon>Eukaryota</taxon>
        <taxon>Viridiplantae</taxon>
        <taxon>Streptophyta</taxon>
        <taxon>Embryophyta</taxon>
        <taxon>Tracheophyta</taxon>
        <taxon>Spermatophyta</taxon>
        <taxon>Magnoliopsida</taxon>
        <taxon>eudicotyledons</taxon>
        <taxon>Gunneridae</taxon>
        <taxon>Pentapetalae</taxon>
        <taxon>asterids</taxon>
        <taxon>campanulids</taxon>
        <taxon>Apiales</taxon>
        <taxon>Apiaceae</taxon>
        <taxon>Apioideae</taxon>
        <taxon>apioid superclade</taxon>
        <taxon>Tordylieae</taxon>
        <taxon>Tordyliinae</taxon>
        <taxon>Heracleum</taxon>
    </lineage>
</organism>
<protein>
    <submittedName>
        <fullName evidence="1">Mucin-17 like</fullName>
    </submittedName>
</protein>
<accession>A0AAD8HGA2</accession>
<reference evidence="1" key="1">
    <citation type="submission" date="2023-02" db="EMBL/GenBank/DDBJ databases">
        <title>Genome of toxic invasive species Heracleum sosnowskyi carries increased number of genes despite the absence of recent whole-genome duplications.</title>
        <authorList>
            <person name="Schelkunov M."/>
            <person name="Shtratnikova V."/>
            <person name="Makarenko M."/>
            <person name="Klepikova A."/>
            <person name="Omelchenko D."/>
            <person name="Novikova G."/>
            <person name="Obukhova E."/>
            <person name="Bogdanov V."/>
            <person name="Penin A."/>
            <person name="Logacheva M."/>
        </authorList>
    </citation>
    <scope>NUCLEOTIDE SEQUENCE</scope>
    <source>
        <strain evidence="1">Hsosn_3</strain>
        <tissue evidence="1">Leaf</tissue>
    </source>
</reference>
<dbReference type="PANTHER" id="PTHR31903:SF4">
    <property type="entry name" value="OS11G0490300 PROTEIN"/>
    <property type="match status" value="1"/>
</dbReference>
<sequence length="232" mass="26111">MKVRNKGKGKVHPSPSAHSLSPAEDIFSILKLLPATILVLVSVLSLQDREVLAFLITRSLKSATPSSQITEKKNKEETKLLPENQHKILAFDCDCFNCYTSYWYKWDSSSNREIITQAIEAFDEDLNNDEQFKKSNRVKKKDKMGRRQLAGKSIVLPEISPVEKEAENISGSESHFVKVGPEKAVEITPEAEPEIVVRSSTENAHKGLARKVLPDIMGLLNSRLWNLWSPNV</sequence>